<proteinExistence type="predicted"/>
<evidence type="ECO:0000256" key="2">
    <source>
        <dbReference type="SAM" id="SignalP"/>
    </source>
</evidence>
<dbReference type="PROSITE" id="PS51257">
    <property type="entry name" value="PROKAR_LIPOPROTEIN"/>
    <property type="match status" value="1"/>
</dbReference>
<dbReference type="PANTHER" id="PTHR35936">
    <property type="entry name" value="MEMBRANE-BOUND LYTIC MUREIN TRANSGLYCOSYLASE F"/>
    <property type="match status" value="1"/>
</dbReference>
<dbReference type="SUPFAM" id="SSF53850">
    <property type="entry name" value="Periplasmic binding protein-like II"/>
    <property type="match status" value="1"/>
</dbReference>
<name>A0A931NC88_9BURK</name>
<dbReference type="Proteomes" id="UP000613266">
    <property type="component" value="Unassembled WGS sequence"/>
</dbReference>
<dbReference type="AlphaFoldDB" id="A0A931NC88"/>
<evidence type="ECO:0000313" key="4">
    <source>
        <dbReference type="EMBL" id="MBH9575312.1"/>
    </source>
</evidence>
<evidence type="ECO:0000313" key="5">
    <source>
        <dbReference type="Proteomes" id="UP000613266"/>
    </source>
</evidence>
<accession>A0A931NC88</accession>
<feature type="signal peptide" evidence="2">
    <location>
        <begin position="1"/>
        <end position="24"/>
    </location>
</feature>
<dbReference type="Pfam" id="PF00497">
    <property type="entry name" value="SBP_bac_3"/>
    <property type="match status" value="1"/>
</dbReference>
<evidence type="ECO:0000256" key="1">
    <source>
        <dbReference type="ARBA" id="ARBA00022729"/>
    </source>
</evidence>
<evidence type="ECO:0000259" key="3">
    <source>
        <dbReference type="SMART" id="SM00062"/>
    </source>
</evidence>
<keyword evidence="5" id="KW-1185">Reference proteome</keyword>
<dbReference type="EMBL" id="JAEDAK010000001">
    <property type="protein sequence ID" value="MBH9575312.1"/>
    <property type="molecule type" value="Genomic_DNA"/>
</dbReference>
<sequence>MRSWIGGTLLALCVGLGGMPAASASSCKQLRASGNPQYPPYLWRDPANEEVLVGANAELMAWLSKEIGIPIEVRFVGPWSRVQEEARAGRLDLLAGAFFTLQRTEYMDYVYPPFRETRSVVMVRGDKKLNFKRWDDLIPHQGITVINNSFGEQFDRFAAEKLRVTKVASLEQAIRMVELGRGDYLLYEDSPADAYLARMAVQGFRTLMPAVAQEQLYVTLSQRSECNSPELRGALTRAMYKLQRERLMPEFVARAVKRWQAEGASQK</sequence>
<protein>
    <submittedName>
        <fullName evidence="4">Transporter substrate-binding domain-containing protein</fullName>
    </submittedName>
</protein>
<feature type="chain" id="PRO_5036702863" evidence="2">
    <location>
        <begin position="25"/>
        <end position="267"/>
    </location>
</feature>
<dbReference type="SMART" id="SM00062">
    <property type="entry name" value="PBPb"/>
    <property type="match status" value="1"/>
</dbReference>
<dbReference type="Gene3D" id="3.40.190.10">
    <property type="entry name" value="Periplasmic binding protein-like II"/>
    <property type="match status" value="2"/>
</dbReference>
<organism evidence="4 5">
    <name type="scientific">Inhella proteolytica</name>
    <dbReference type="NCBI Taxonomy" id="2795029"/>
    <lineage>
        <taxon>Bacteria</taxon>
        <taxon>Pseudomonadati</taxon>
        <taxon>Pseudomonadota</taxon>
        <taxon>Betaproteobacteria</taxon>
        <taxon>Burkholderiales</taxon>
        <taxon>Sphaerotilaceae</taxon>
        <taxon>Inhella</taxon>
    </lineage>
</organism>
<gene>
    <name evidence="4" type="ORF">I7X39_00200</name>
</gene>
<comment type="caution">
    <text evidence="4">The sequence shown here is derived from an EMBL/GenBank/DDBJ whole genome shotgun (WGS) entry which is preliminary data.</text>
</comment>
<feature type="domain" description="Solute-binding protein family 3/N-terminal" evidence="3">
    <location>
        <begin position="29"/>
        <end position="263"/>
    </location>
</feature>
<dbReference type="InterPro" id="IPR001638">
    <property type="entry name" value="Solute-binding_3/MltF_N"/>
</dbReference>
<reference evidence="4" key="1">
    <citation type="submission" date="2020-12" db="EMBL/GenBank/DDBJ databases">
        <title>The genome sequence of Inhella sp. 1Y17.</title>
        <authorList>
            <person name="Liu Y."/>
        </authorList>
    </citation>
    <scope>NUCLEOTIDE SEQUENCE</scope>
    <source>
        <strain evidence="4">1Y17</strain>
    </source>
</reference>
<dbReference type="RefSeq" id="WP_198108937.1">
    <property type="nucleotide sequence ID" value="NZ_JAEDAK010000001.1"/>
</dbReference>
<keyword evidence="1 2" id="KW-0732">Signal</keyword>
<dbReference type="PANTHER" id="PTHR35936:SF6">
    <property type="entry name" value="AMINO ACID ABC TRANSPORTER SUBSTRATE-BINDING PAAT FAMILY PROTEIN"/>
    <property type="match status" value="1"/>
</dbReference>